<evidence type="ECO:0000313" key="2">
    <source>
        <dbReference type="EMBL" id="CAH1413043.1"/>
    </source>
</evidence>
<dbReference type="EMBL" id="CAKMRJ010000001">
    <property type="protein sequence ID" value="CAH1413043.1"/>
    <property type="molecule type" value="Genomic_DNA"/>
</dbReference>
<keyword evidence="1" id="KW-0472">Membrane</keyword>
<dbReference type="Proteomes" id="UP001157418">
    <property type="component" value="Unassembled WGS sequence"/>
</dbReference>
<dbReference type="AlphaFoldDB" id="A0AAU9LKT1"/>
<keyword evidence="1" id="KW-0812">Transmembrane</keyword>
<evidence type="ECO:0000313" key="3">
    <source>
        <dbReference type="Proteomes" id="UP001157418"/>
    </source>
</evidence>
<proteinExistence type="predicted"/>
<feature type="transmembrane region" description="Helical" evidence="1">
    <location>
        <begin position="66"/>
        <end position="84"/>
    </location>
</feature>
<evidence type="ECO:0000256" key="1">
    <source>
        <dbReference type="SAM" id="Phobius"/>
    </source>
</evidence>
<gene>
    <name evidence="2" type="ORF">LVIROSA_LOCUS1023</name>
</gene>
<reference evidence="2 3" key="1">
    <citation type="submission" date="2022-01" db="EMBL/GenBank/DDBJ databases">
        <authorList>
            <person name="Xiong W."/>
            <person name="Schranz E."/>
        </authorList>
    </citation>
    <scope>NUCLEOTIDE SEQUENCE [LARGE SCALE GENOMIC DNA]</scope>
</reference>
<keyword evidence="3" id="KW-1185">Reference proteome</keyword>
<sequence>MLKQKTSTRSEIEHLTALMHEKLPTRMVVVLYEHQHTGIQWILHVLIDPSKFRLTMELSFVKHHTGFFTDAVFAYVVCFFMVLYS</sequence>
<protein>
    <submittedName>
        <fullName evidence="2">Uncharacterized protein</fullName>
    </submittedName>
</protein>
<comment type="caution">
    <text evidence="2">The sequence shown here is derived from an EMBL/GenBank/DDBJ whole genome shotgun (WGS) entry which is preliminary data.</text>
</comment>
<accession>A0AAU9LKT1</accession>
<organism evidence="2 3">
    <name type="scientific">Lactuca virosa</name>
    <dbReference type="NCBI Taxonomy" id="75947"/>
    <lineage>
        <taxon>Eukaryota</taxon>
        <taxon>Viridiplantae</taxon>
        <taxon>Streptophyta</taxon>
        <taxon>Embryophyta</taxon>
        <taxon>Tracheophyta</taxon>
        <taxon>Spermatophyta</taxon>
        <taxon>Magnoliopsida</taxon>
        <taxon>eudicotyledons</taxon>
        <taxon>Gunneridae</taxon>
        <taxon>Pentapetalae</taxon>
        <taxon>asterids</taxon>
        <taxon>campanulids</taxon>
        <taxon>Asterales</taxon>
        <taxon>Asteraceae</taxon>
        <taxon>Cichorioideae</taxon>
        <taxon>Cichorieae</taxon>
        <taxon>Lactucinae</taxon>
        <taxon>Lactuca</taxon>
    </lineage>
</organism>
<keyword evidence="1" id="KW-1133">Transmembrane helix</keyword>
<name>A0AAU9LKT1_9ASTR</name>